<feature type="region of interest" description="Disordered" evidence="1">
    <location>
        <begin position="562"/>
        <end position="620"/>
    </location>
</feature>
<protein>
    <recommendedName>
        <fullName evidence="3">Purple acid phosphatase N-terminal domain-containing protein</fullName>
    </recommendedName>
</protein>
<keyword evidence="2" id="KW-1133">Transmembrane helix</keyword>
<name>A0A857MMQ3_9BACT</name>
<sequence length="620" mass="65098">MKHFCKLALPIFAAFGVFLYVVTTTPVHAVQGTIYFSPASATYAPGQTFTVEVRASVPANTSFCGGATINVTYPTGILQATAASSSGGALGGSDPSISNGTVAYSRFMCPSQAVNNQKIFTITFRALTTGTPTLNFTTNTTINDGPTTRQPATFTIATPTCPAGQTGTPPNCITPAPAPTTPAPSTPANNTPSTSTPAPSSAPKTTPTAAQTPQATSSPAPTVAVTPNPPSITDDIAAAAYDTAEITWHTQDAATTSIRYGVSVDALELTSDVTSDSEVHSATLKNLQLGNIYFYEIDAKNASDVSVTKTGSFTTKAYPVILRITQGTTPVADAHISLKGKDGSYTTTRKGEVALTLMPGNYTMQLKTGALTTSQSFVVKKIDFTAGATPDAQIITVKLTTTPTSPTTDSQPAWPIIILVLTSLIVTAGVAVLLLWRRHRATQAAAGYESVLEHDYTTYTQPTAVAPLTDTSIQQIEQSFASPGTPETMTYQPPQSYAAPTYTSQSESYLDPAAIPMAPTEAIEEPLDMWSTPASVPQEMDQNSYTAAPITTAAAPPIVEPITPDPANVSQPPDISPQNTPGALYQDIVAPSTEQLTPDTDTEDSYEYNEDNSMTIHHAR</sequence>
<dbReference type="SUPFAM" id="SSF49363">
    <property type="entry name" value="Purple acid phosphatase, N-terminal domain"/>
    <property type="match status" value="1"/>
</dbReference>
<dbReference type="GO" id="GO:0003993">
    <property type="term" value="F:acid phosphatase activity"/>
    <property type="evidence" value="ECO:0007669"/>
    <property type="project" value="InterPro"/>
</dbReference>
<dbReference type="InterPro" id="IPR008969">
    <property type="entry name" value="CarboxyPept-like_regulatory"/>
</dbReference>
<feature type="compositionally biased region" description="Low complexity" evidence="1">
    <location>
        <begin position="186"/>
        <end position="231"/>
    </location>
</feature>
<accession>A0A857MMQ3</accession>
<gene>
    <name evidence="4" type="ORF">GII36_01020</name>
</gene>
<dbReference type="KEGG" id="mama:GII36_01020"/>
<dbReference type="GO" id="GO:0046872">
    <property type="term" value="F:metal ion binding"/>
    <property type="evidence" value="ECO:0007669"/>
    <property type="project" value="InterPro"/>
</dbReference>
<organism evidence="4 5">
    <name type="scientific">Candidatus Mycosynbacter amalyticus</name>
    <dbReference type="NCBI Taxonomy" id="2665156"/>
    <lineage>
        <taxon>Bacteria</taxon>
        <taxon>Candidatus Saccharimonadota</taxon>
        <taxon>Candidatus Saccharimonadota incertae sedis</taxon>
        <taxon>Candidatus Mycosynbacter</taxon>
    </lineage>
</organism>
<keyword evidence="5" id="KW-1185">Reference proteome</keyword>
<dbReference type="RefSeq" id="WP_260763774.1">
    <property type="nucleotide sequence ID" value="NZ_CP045921.1"/>
</dbReference>
<feature type="compositionally biased region" description="Polar residues" evidence="1">
    <location>
        <begin position="161"/>
        <end position="171"/>
    </location>
</feature>
<dbReference type="Pfam" id="PF16656">
    <property type="entry name" value="Pur_ac_phosph_N"/>
    <property type="match status" value="1"/>
</dbReference>
<evidence type="ECO:0000313" key="4">
    <source>
        <dbReference type="EMBL" id="QHN42441.1"/>
    </source>
</evidence>
<feature type="region of interest" description="Disordered" evidence="1">
    <location>
        <begin position="161"/>
        <end position="231"/>
    </location>
</feature>
<evidence type="ECO:0000256" key="2">
    <source>
        <dbReference type="SAM" id="Phobius"/>
    </source>
</evidence>
<dbReference type="InterPro" id="IPR008965">
    <property type="entry name" value="CBM2/CBM3_carb-bd_dom_sf"/>
</dbReference>
<dbReference type="EMBL" id="CP045921">
    <property type="protein sequence ID" value="QHN42441.1"/>
    <property type="molecule type" value="Genomic_DNA"/>
</dbReference>
<proteinExistence type="predicted"/>
<dbReference type="CDD" id="cd08547">
    <property type="entry name" value="Type_II_cohesin"/>
    <property type="match status" value="1"/>
</dbReference>
<keyword evidence="2" id="KW-0472">Membrane</keyword>
<dbReference type="Gene3D" id="2.60.40.1120">
    <property type="entry name" value="Carboxypeptidase-like, regulatory domain"/>
    <property type="match status" value="1"/>
</dbReference>
<dbReference type="Gene3D" id="2.60.40.680">
    <property type="match status" value="1"/>
</dbReference>
<feature type="compositionally biased region" description="Polar residues" evidence="1">
    <location>
        <begin position="611"/>
        <end position="620"/>
    </location>
</feature>
<reference evidence="4" key="1">
    <citation type="journal article" date="2021" name="Nat. Microbiol.">
        <title>Cocultivation of an ultrasmall environmental parasitic bacterium with lytic ability against bacteria associated with wastewater foams.</title>
        <authorList>
            <person name="Batinovic S."/>
            <person name="Rose J.J.A."/>
            <person name="Ratcliffe J."/>
            <person name="Seviour R.J."/>
            <person name="Petrovski S."/>
        </authorList>
    </citation>
    <scope>NUCLEOTIDE SEQUENCE</scope>
    <source>
        <strain evidence="4">JR1</strain>
    </source>
</reference>
<keyword evidence="2" id="KW-0812">Transmembrane</keyword>
<feature type="compositionally biased region" description="Pro residues" evidence="1">
    <location>
        <begin position="176"/>
        <end position="185"/>
    </location>
</feature>
<dbReference type="SUPFAM" id="SSF49464">
    <property type="entry name" value="Carboxypeptidase regulatory domain-like"/>
    <property type="match status" value="1"/>
</dbReference>
<dbReference type="AlphaFoldDB" id="A0A857MMQ3"/>
<dbReference type="Proteomes" id="UP001059824">
    <property type="component" value="Chromosome"/>
</dbReference>
<dbReference type="GO" id="GO:0030246">
    <property type="term" value="F:carbohydrate binding"/>
    <property type="evidence" value="ECO:0007669"/>
    <property type="project" value="InterPro"/>
</dbReference>
<dbReference type="InterPro" id="IPR015914">
    <property type="entry name" value="PAPs_N"/>
</dbReference>
<dbReference type="InterPro" id="IPR008963">
    <property type="entry name" value="Purple_acid_Pase-like_N"/>
</dbReference>
<evidence type="ECO:0000256" key="1">
    <source>
        <dbReference type="SAM" id="MobiDB-lite"/>
    </source>
</evidence>
<feature type="compositionally biased region" description="Polar residues" evidence="1">
    <location>
        <begin position="568"/>
        <end position="581"/>
    </location>
</feature>
<evidence type="ECO:0000259" key="3">
    <source>
        <dbReference type="Pfam" id="PF16656"/>
    </source>
</evidence>
<dbReference type="SUPFAM" id="SSF49384">
    <property type="entry name" value="Carbohydrate-binding domain"/>
    <property type="match status" value="1"/>
</dbReference>
<evidence type="ECO:0000313" key="5">
    <source>
        <dbReference type="Proteomes" id="UP001059824"/>
    </source>
</evidence>
<feature type="domain" description="Purple acid phosphatase N-terminal" evidence="3">
    <location>
        <begin position="242"/>
        <end position="315"/>
    </location>
</feature>
<feature type="compositionally biased region" description="Acidic residues" evidence="1">
    <location>
        <begin position="600"/>
        <end position="610"/>
    </location>
</feature>
<feature type="transmembrane region" description="Helical" evidence="2">
    <location>
        <begin position="413"/>
        <end position="436"/>
    </location>
</feature>